<evidence type="ECO:0000256" key="1">
    <source>
        <dbReference type="SAM" id="Coils"/>
    </source>
</evidence>
<sequence length="77" mass="8843">MGDHIVDPNLLAVIQSLKPYMSSRALQCTELAETLLEVLASEEARRVQEKLRNLRAEYKQTIQASGLQKKEFRKNDK</sequence>
<name>A0A0S6UCG6_NEOTH</name>
<protein>
    <submittedName>
        <fullName evidence="2">Uncharacterized protein</fullName>
    </submittedName>
</protein>
<gene>
    <name evidence="2" type="ORF">MTY_1309</name>
</gene>
<dbReference type="RefSeq" id="WP_025773730.1">
    <property type="nucleotide sequence ID" value="NZ_DF238840.1"/>
</dbReference>
<reference evidence="2" key="1">
    <citation type="journal article" date="2014" name="Gene">
        <title>Genome-guided analysis of transformation efficiency and carbon dioxide assimilation by Moorella thermoacetica Y72.</title>
        <authorList>
            <person name="Tsukahara K."/>
            <person name="Kita A."/>
            <person name="Nakashimada Y."/>
            <person name="Hoshino T."/>
            <person name="Murakami K."/>
        </authorList>
    </citation>
    <scope>NUCLEOTIDE SEQUENCE [LARGE SCALE GENOMIC DNA]</scope>
    <source>
        <strain evidence="2">Y72</strain>
    </source>
</reference>
<organism evidence="2">
    <name type="scientific">Moorella thermoacetica Y72</name>
    <dbReference type="NCBI Taxonomy" id="1325331"/>
    <lineage>
        <taxon>Bacteria</taxon>
        <taxon>Bacillati</taxon>
        <taxon>Bacillota</taxon>
        <taxon>Clostridia</taxon>
        <taxon>Neomoorellales</taxon>
        <taxon>Neomoorellaceae</taxon>
        <taxon>Neomoorella</taxon>
    </lineage>
</organism>
<evidence type="ECO:0000313" key="2">
    <source>
        <dbReference type="EMBL" id="GAF25972.1"/>
    </source>
</evidence>
<proteinExistence type="predicted"/>
<dbReference type="Proteomes" id="UP000063718">
    <property type="component" value="Unassembled WGS sequence"/>
</dbReference>
<feature type="coiled-coil region" evidence="1">
    <location>
        <begin position="37"/>
        <end position="64"/>
    </location>
</feature>
<accession>A0A0S6UCG6</accession>
<dbReference type="EMBL" id="DF238840">
    <property type="protein sequence ID" value="GAF25972.1"/>
    <property type="molecule type" value="Genomic_DNA"/>
</dbReference>
<dbReference type="AlphaFoldDB" id="A0A0S6UCG6"/>
<keyword evidence="1" id="KW-0175">Coiled coil</keyword>